<keyword evidence="1 4" id="KW-0328">Glycosyltransferase</keyword>
<dbReference type="GO" id="GO:0019509">
    <property type="term" value="P:L-methionine salvage from methylthioadenosine"/>
    <property type="evidence" value="ECO:0007669"/>
    <property type="project" value="UniProtKB-UniRule"/>
</dbReference>
<accession>A0A1Y2FUJ5</accession>
<evidence type="ECO:0000313" key="6">
    <source>
        <dbReference type="EMBL" id="ORY87683.1"/>
    </source>
</evidence>
<feature type="domain" description="Nucleoside phosphorylase" evidence="5">
    <location>
        <begin position="6"/>
        <end position="256"/>
    </location>
</feature>
<dbReference type="GO" id="GO:0005634">
    <property type="term" value="C:nucleus"/>
    <property type="evidence" value="ECO:0007669"/>
    <property type="project" value="UniProtKB-SubCell"/>
</dbReference>
<feature type="site" description="Important for substrate specificity" evidence="4">
    <location>
        <position position="178"/>
    </location>
</feature>
<dbReference type="AlphaFoldDB" id="A0A1Y2FUJ5"/>
<evidence type="ECO:0000259" key="5">
    <source>
        <dbReference type="Pfam" id="PF01048"/>
    </source>
</evidence>
<feature type="binding site" evidence="4">
    <location>
        <position position="197"/>
    </location>
    <ligand>
        <name>phosphate</name>
        <dbReference type="ChEBI" id="CHEBI:43474"/>
    </ligand>
</feature>
<keyword evidence="3 4" id="KW-0660">Purine salvage</keyword>
<dbReference type="Gene3D" id="3.40.50.1580">
    <property type="entry name" value="Nucleoside phosphorylase domain"/>
    <property type="match status" value="1"/>
</dbReference>
<dbReference type="SUPFAM" id="SSF53167">
    <property type="entry name" value="Purine and uridine phosphorylases"/>
    <property type="match status" value="1"/>
</dbReference>
<evidence type="ECO:0000256" key="3">
    <source>
        <dbReference type="ARBA" id="ARBA00022726"/>
    </source>
</evidence>
<reference evidence="6 7" key="1">
    <citation type="submission" date="2016-07" db="EMBL/GenBank/DDBJ databases">
        <title>Pervasive Adenine N6-methylation of Active Genes in Fungi.</title>
        <authorList>
            <consortium name="DOE Joint Genome Institute"/>
            <person name="Mondo S.J."/>
            <person name="Dannebaum R.O."/>
            <person name="Kuo R.C."/>
            <person name="Labutti K."/>
            <person name="Haridas S."/>
            <person name="Kuo A."/>
            <person name="Salamov A."/>
            <person name="Ahrendt S.R."/>
            <person name="Lipzen A."/>
            <person name="Sullivan W."/>
            <person name="Andreopoulos W.B."/>
            <person name="Clum A."/>
            <person name="Lindquist E."/>
            <person name="Daum C."/>
            <person name="Ramamoorthy G.K."/>
            <person name="Gryganskyi A."/>
            <person name="Culley D."/>
            <person name="Magnuson J.K."/>
            <person name="James T.Y."/>
            <person name="O'Malley M.A."/>
            <person name="Stajich J.E."/>
            <person name="Spatafora J.W."/>
            <person name="Visel A."/>
            <person name="Grigoriev I.V."/>
        </authorList>
    </citation>
    <scope>NUCLEOTIDE SEQUENCE [LARGE SCALE GENOMIC DNA]</scope>
    <source>
        <strain evidence="6 7">12-1054</strain>
    </source>
</reference>
<dbReference type="UniPathway" id="UPA00904">
    <property type="reaction ID" value="UER00873"/>
</dbReference>
<dbReference type="HAMAP" id="MF_01963">
    <property type="entry name" value="MTAP"/>
    <property type="match status" value="1"/>
</dbReference>
<dbReference type="OMA" id="ADPFCPE"/>
<feature type="binding site" evidence="4">
    <location>
        <begin position="88"/>
        <end position="89"/>
    </location>
    <ligand>
        <name>phosphate</name>
        <dbReference type="ChEBI" id="CHEBI:43474"/>
    </ligand>
</feature>
<dbReference type="Pfam" id="PF01048">
    <property type="entry name" value="PNP_UDP_1"/>
    <property type="match status" value="1"/>
</dbReference>
<comment type="similarity">
    <text evidence="4">Belongs to the PNP/MTAP phosphorylase family. MTAP subfamily.</text>
</comment>
<comment type="catalytic activity">
    <reaction evidence="4">
        <text>S-methyl-5'-thioadenosine + phosphate = 5-(methylsulfanyl)-alpha-D-ribose 1-phosphate + adenine</text>
        <dbReference type="Rhea" id="RHEA:11852"/>
        <dbReference type="ChEBI" id="CHEBI:16708"/>
        <dbReference type="ChEBI" id="CHEBI:17509"/>
        <dbReference type="ChEBI" id="CHEBI:43474"/>
        <dbReference type="ChEBI" id="CHEBI:58533"/>
        <dbReference type="EC" id="2.4.2.28"/>
    </reaction>
</comment>
<proteinExistence type="inferred from homology"/>
<dbReference type="PANTHER" id="PTHR42679:SF2">
    <property type="entry name" value="S-METHYL-5'-THIOADENOSINE PHOSPHORYLASE"/>
    <property type="match status" value="1"/>
</dbReference>
<dbReference type="EC" id="2.4.2.28" evidence="4"/>
<evidence type="ECO:0000256" key="1">
    <source>
        <dbReference type="ARBA" id="ARBA00022676"/>
    </source>
</evidence>
<dbReference type="GO" id="GO:0005829">
    <property type="term" value="C:cytosol"/>
    <property type="evidence" value="ECO:0007669"/>
    <property type="project" value="TreeGrafter"/>
</dbReference>
<dbReference type="InterPro" id="IPR000845">
    <property type="entry name" value="Nucleoside_phosphorylase_d"/>
</dbReference>
<dbReference type="OrthoDB" id="431409at2759"/>
<dbReference type="STRING" id="56484.A0A1Y2FUJ5"/>
<dbReference type="GO" id="GO:0017061">
    <property type="term" value="F:S-methyl-5-thioadenosine phosphorylase activity"/>
    <property type="evidence" value="ECO:0007669"/>
    <property type="project" value="UniProtKB-UniRule"/>
</dbReference>
<dbReference type="InterPro" id="IPR018099">
    <property type="entry name" value="Purine_phosphorylase-2_CS"/>
</dbReference>
<keyword evidence="7" id="KW-1185">Reference proteome</keyword>
<comment type="subcellular location">
    <subcellularLocation>
        <location evidence="4">Cytoplasm</location>
    </subcellularLocation>
    <subcellularLocation>
        <location evidence="4">Nucleus</location>
    </subcellularLocation>
</comment>
<dbReference type="RefSeq" id="XP_040728178.1">
    <property type="nucleotide sequence ID" value="XM_040868243.1"/>
</dbReference>
<comment type="function">
    <text evidence="4">Catalyzes the reversible phosphorylation of S-methyl-5'-thioadenosine (MTA) to adenine and 5-methylthioribose-1-phosphate. Involved in the breakdown of MTA, a major by-product of polyamine biosynthesis. Responsible for the first step in the methionine salvage pathway after MTA has been generated from S-adenosylmethionine. Has broad substrate specificity with 6-aminopurine nucleosides as preferred substrates.</text>
</comment>
<dbReference type="CDD" id="cd09010">
    <property type="entry name" value="MTAP_SsMTAPII_like_MTIP"/>
    <property type="match status" value="1"/>
</dbReference>
<protein>
    <recommendedName>
        <fullName evidence="4">S-methyl-5'-thioadenosine phosphorylase</fullName>
        <ecNumber evidence="4">2.4.2.28</ecNumber>
    </recommendedName>
    <alternativeName>
        <fullName evidence="4">5'-methylthioadenosine phosphorylase</fullName>
        <shortName evidence="4">MTA phosphorylase</shortName>
        <shortName evidence="4">MTAP</shortName>
        <shortName evidence="4">MTAPase</shortName>
    </alternativeName>
</protein>
<keyword evidence="4" id="KW-0539">Nucleus</keyword>
<dbReference type="FunFam" id="3.40.50.1580:FF:000008">
    <property type="entry name" value="S-methyl-5'-thioadenosine phosphorylase"/>
    <property type="match status" value="1"/>
</dbReference>
<feature type="binding site" evidence="4">
    <location>
        <position position="196"/>
    </location>
    <ligand>
        <name>substrate</name>
    </ligand>
</feature>
<evidence type="ECO:0000313" key="7">
    <source>
        <dbReference type="Proteomes" id="UP000193685"/>
    </source>
</evidence>
<organism evidence="6 7">
    <name type="scientific">Protomyces lactucae-debilis</name>
    <dbReference type="NCBI Taxonomy" id="2754530"/>
    <lineage>
        <taxon>Eukaryota</taxon>
        <taxon>Fungi</taxon>
        <taxon>Dikarya</taxon>
        <taxon>Ascomycota</taxon>
        <taxon>Taphrinomycotina</taxon>
        <taxon>Taphrinomycetes</taxon>
        <taxon>Taphrinales</taxon>
        <taxon>Protomycetaceae</taxon>
        <taxon>Protomyces</taxon>
    </lineage>
</organism>
<dbReference type="Proteomes" id="UP000193685">
    <property type="component" value="Unassembled WGS sequence"/>
</dbReference>
<feature type="site" description="Important for substrate specificity" evidence="4">
    <location>
        <position position="233"/>
    </location>
</feature>
<keyword evidence="4" id="KW-0963">Cytoplasm</keyword>
<sequence length="303" mass="32644">MSIATFAIIGGSGFYKLDGFSVESEHNPETPWGYPSSPITVARSASGFKVAFLARHGVGHRYTPSEVPARANIAALKSLGVKAILAFSAVGSLQAHIKPEDFVVATQIIDRTKGIRPSTFFAEGVVGHCAFGDPFDLALTQLVAECTDALEGDGVKLHTRGTEGQDLTIVCMEGPQFSTRAESNLYRSWGGSVINMSVLPEAKLAREAEIAYSMICMATDYDCWKTDEPPVTVEAVMKHVNNNTANAGRLAKKVVEHVEQGLLDGSVGKGLEGSMKWAVMTAPEKRDPAVMKKLEYILPGYYN</sequence>
<feature type="binding site" evidence="4">
    <location>
        <begin position="55"/>
        <end position="56"/>
    </location>
    <ligand>
        <name>phosphate</name>
        <dbReference type="ChEBI" id="CHEBI:43474"/>
    </ligand>
</feature>
<dbReference type="PROSITE" id="PS01240">
    <property type="entry name" value="PNP_MTAP_2"/>
    <property type="match status" value="1"/>
</dbReference>
<dbReference type="GeneID" id="63784842"/>
<dbReference type="EMBL" id="MCFI01000001">
    <property type="protein sequence ID" value="ORY87683.1"/>
    <property type="molecule type" value="Genomic_DNA"/>
</dbReference>
<feature type="binding site" evidence="4">
    <location>
        <position position="12"/>
    </location>
    <ligand>
        <name>phosphate</name>
        <dbReference type="ChEBI" id="CHEBI:43474"/>
    </ligand>
</feature>
<dbReference type="NCBIfam" id="TIGR01694">
    <property type="entry name" value="MTAP"/>
    <property type="match status" value="1"/>
</dbReference>
<name>A0A1Y2FUJ5_PROLT</name>
<comment type="caution">
    <text evidence="6">The sequence shown here is derived from an EMBL/GenBank/DDBJ whole genome shotgun (WGS) entry which is preliminary data.</text>
</comment>
<evidence type="ECO:0000256" key="2">
    <source>
        <dbReference type="ARBA" id="ARBA00022679"/>
    </source>
</evidence>
<keyword evidence="2 4" id="KW-0808">Transferase</keyword>
<comment type="pathway">
    <text evidence="4">Amino-acid biosynthesis; L-methionine biosynthesis via salvage pathway; S-methyl-5-thio-alpha-D-ribose 1-phosphate from S-methyl-5'-thioadenosine (phosphorylase route): step 1/1.</text>
</comment>
<dbReference type="PANTHER" id="PTHR42679">
    <property type="entry name" value="S-METHYL-5'-THIOADENOSINE PHOSPHORYLASE"/>
    <property type="match status" value="1"/>
</dbReference>
<evidence type="ECO:0000256" key="4">
    <source>
        <dbReference type="HAMAP-Rule" id="MF_03155"/>
    </source>
</evidence>
<comment type="subunit">
    <text evidence="4">Homotrimer.</text>
</comment>
<dbReference type="InterPro" id="IPR035994">
    <property type="entry name" value="Nucleoside_phosphorylase_sf"/>
</dbReference>
<feature type="binding site" evidence="4">
    <location>
        <begin position="220"/>
        <end position="222"/>
    </location>
    <ligand>
        <name>substrate</name>
    </ligand>
</feature>
<gene>
    <name evidence="6" type="ORF">BCR37DRAFT_363336</name>
</gene>
<dbReference type="GO" id="GO:0006166">
    <property type="term" value="P:purine ribonucleoside salvage"/>
    <property type="evidence" value="ECO:0007669"/>
    <property type="project" value="UniProtKB-KW"/>
</dbReference>
<dbReference type="InterPro" id="IPR010044">
    <property type="entry name" value="MTAP"/>
</dbReference>